<accession>J9GAM1</accession>
<evidence type="ECO:0000256" key="1">
    <source>
        <dbReference type="SAM" id="MobiDB-lite"/>
    </source>
</evidence>
<protein>
    <submittedName>
        <fullName evidence="2">Uncharacterized protein</fullName>
    </submittedName>
</protein>
<comment type="caution">
    <text evidence="2">The sequence shown here is derived from an EMBL/GenBank/DDBJ whole genome shotgun (WGS) entry which is preliminary data.</text>
</comment>
<sequence length="81" mass="8746">MIRIMAGGNHHASIRTLGTGQIRDRGRRNRSAKHHVDTGGGKTGLQGRFKHIAGHTRVFADQHRSMTVTAVAAQYATGSLT</sequence>
<organism evidence="2">
    <name type="scientific">gut metagenome</name>
    <dbReference type="NCBI Taxonomy" id="749906"/>
    <lineage>
        <taxon>unclassified sequences</taxon>
        <taxon>metagenomes</taxon>
        <taxon>organismal metagenomes</taxon>
    </lineage>
</organism>
<evidence type="ECO:0000313" key="2">
    <source>
        <dbReference type="EMBL" id="EJX03889.1"/>
    </source>
</evidence>
<dbReference type="EMBL" id="AMCI01001993">
    <property type="protein sequence ID" value="EJX03889.1"/>
    <property type="molecule type" value="Genomic_DNA"/>
</dbReference>
<reference evidence="2" key="1">
    <citation type="journal article" date="2012" name="PLoS ONE">
        <title>Gene sets for utilization of primary and secondary nutrition supplies in the distal gut of endangered iberian lynx.</title>
        <authorList>
            <person name="Alcaide M."/>
            <person name="Messina E."/>
            <person name="Richter M."/>
            <person name="Bargiela R."/>
            <person name="Peplies J."/>
            <person name="Huws S.A."/>
            <person name="Newbold C.J."/>
            <person name="Golyshin P.N."/>
            <person name="Simon M.A."/>
            <person name="Lopez G."/>
            <person name="Yakimov M.M."/>
            <person name="Ferrer M."/>
        </authorList>
    </citation>
    <scope>NUCLEOTIDE SEQUENCE</scope>
</reference>
<dbReference type="AlphaFoldDB" id="J9GAM1"/>
<proteinExistence type="predicted"/>
<feature type="region of interest" description="Disordered" evidence="1">
    <location>
        <begin position="1"/>
        <end position="47"/>
    </location>
</feature>
<name>J9GAM1_9ZZZZ</name>
<gene>
    <name evidence="2" type="ORF">EVA_08006</name>
</gene>